<dbReference type="RefSeq" id="WP_119356389.1">
    <property type="nucleotide sequence ID" value="NZ_BJXM01000004.1"/>
</dbReference>
<dbReference type="PRINTS" id="PR01270">
    <property type="entry name" value="HDASUPER"/>
</dbReference>
<name>A0A399FAV1_9DEIN</name>
<comment type="similarity">
    <text evidence="2">Belongs to the histone deacetylase family.</text>
</comment>
<evidence type="ECO:0000313" key="7">
    <source>
        <dbReference type="EMBL" id="RIH93260.1"/>
    </source>
</evidence>
<protein>
    <submittedName>
        <fullName evidence="7">Acetylpolyamine aminohydrolase</fullName>
    </submittedName>
</protein>
<dbReference type="InterPro" id="IPR023696">
    <property type="entry name" value="Ureohydrolase_dom_sf"/>
</dbReference>
<proteinExistence type="inferred from homology"/>
<feature type="domain" description="Histone deacetylase" evidence="6">
    <location>
        <begin position="28"/>
        <end position="337"/>
    </location>
</feature>
<dbReference type="OrthoDB" id="9808367at2"/>
<dbReference type="Pfam" id="PF00850">
    <property type="entry name" value="Hist_deacetyl"/>
    <property type="match status" value="1"/>
</dbReference>
<dbReference type="InterPro" id="IPR037138">
    <property type="entry name" value="His_deacetylse_dom_sf"/>
</dbReference>
<dbReference type="GO" id="GO:0046872">
    <property type="term" value="F:metal ion binding"/>
    <property type="evidence" value="ECO:0007669"/>
    <property type="project" value="UniProtKB-KW"/>
</dbReference>
<dbReference type="EMBL" id="QWLB01000008">
    <property type="protein sequence ID" value="RIH93260.1"/>
    <property type="molecule type" value="Genomic_DNA"/>
</dbReference>
<evidence type="ECO:0000313" key="8">
    <source>
        <dbReference type="Proteomes" id="UP000266178"/>
    </source>
</evidence>
<evidence type="ECO:0000256" key="5">
    <source>
        <dbReference type="ARBA" id="ARBA00022833"/>
    </source>
</evidence>
<sequence length="344" mass="38335">MITVYSELHKLHHGRGEWMAGQLVPVFEMPRRAEIILSRVQEVRLGEVIGPQEFGLDPILRVHSPNYVRFLQTAWAEWSKLGRTHDALPYAWPVRRMNQGLEPQQIDARLGFFSFDAASPITPGTWTAVASSANVALTAAEQVRGGSRAAFALCRPPGHHAAQDYMGGYCFLNNAAIAAQYLRDQGAERVAILDVDYHHGNGTQAIFYPRADVLVVNLHADPRVEYPYFLGHADERGEGAGEGYTLNYPMPWGTEFPAWMERLEHACRQIQAYGPEVLVVSLGVDTFRGDPISQFRLESPDYLRVGERIARLGRPTLFVMEGGYAVEEIGLNAVNVLQGFEDTA</sequence>
<evidence type="ECO:0000256" key="3">
    <source>
        <dbReference type="ARBA" id="ARBA00022723"/>
    </source>
</evidence>
<dbReference type="Gene3D" id="3.40.800.20">
    <property type="entry name" value="Histone deacetylase domain"/>
    <property type="match status" value="1"/>
</dbReference>
<dbReference type="PANTHER" id="PTHR10625:SF17">
    <property type="entry name" value="HISTONE DEACETYLASE 8"/>
    <property type="match status" value="1"/>
</dbReference>
<evidence type="ECO:0000259" key="6">
    <source>
        <dbReference type="Pfam" id="PF00850"/>
    </source>
</evidence>
<gene>
    <name evidence="7" type="primary">aphA</name>
    <name evidence="7" type="ORF">Mgrana_00887</name>
</gene>
<keyword evidence="5" id="KW-0862">Zinc</keyword>
<evidence type="ECO:0000256" key="2">
    <source>
        <dbReference type="ARBA" id="ARBA00005947"/>
    </source>
</evidence>
<dbReference type="GO" id="GO:0040029">
    <property type="term" value="P:epigenetic regulation of gene expression"/>
    <property type="evidence" value="ECO:0007669"/>
    <property type="project" value="TreeGrafter"/>
</dbReference>
<comment type="caution">
    <text evidence="7">The sequence shown here is derived from an EMBL/GenBank/DDBJ whole genome shotgun (WGS) entry which is preliminary data.</text>
</comment>
<dbReference type="InterPro" id="IPR023801">
    <property type="entry name" value="His_deacetylse_dom"/>
</dbReference>
<organism evidence="7 8">
    <name type="scientific">Meiothermus granaticius NBRC 107808</name>
    <dbReference type="NCBI Taxonomy" id="1227551"/>
    <lineage>
        <taxon>Bacteria</taxon>
        <taxon>Thermotogati</taxon>
        <taxon>Deinococcota</taxon>
        <taxon>Deinococci</taxon>
        <taxon>Thermales</taxon>
        <taxon>Thermaceae</taxon>
        <taxon>Meiothermus</taxon>
    </lineage>
</organism>
<keyword evidence="3" id="KW-0479">Metal-binding</keyword>
<dbReference type="AlphaFoldDB" id="A0A399FAV1"/>
<keyword evidence="4 7" id="KW-0378">Hydrolase</keyword>
<dbReference type="PANTHER" id="PTHR10625">
    <property type="entry name" value="HISTONE DEACETYLASE HDAC1-RELATED"/>
    <property type="match status" value="1"/>
</dbReference>
<dbReference type="InterPro" id="IPR000286">
    <property type="entry name" value="HDACs"/>
</dbReference>
<dbReference type="CDD" id="cd10001">
    <property type="entry name" value="HDAC_classII_APAH"/>
    <property type="match status" value="1"/>
</dbReference>
<evidence type="ECO:0000256" key="1">
    <source>
        <dbReference type="ARBA" id="ARBA00001947"/>
    </source>
</evidence>
<comment type="cofactor">
    <cofactor evidence="1">
        <name>Zn(2+)</name>
        <dbReference type="ChEBI" id="CHEBI:29105"/>
    </cofactor>
</comment>
<evidence type="ECO:0000256" key="4">
    <source>
        <dbReference type="ARBA" id="ARBA00022801"/>
    </source>
</evidence>
<dbReference type="GO" id="GO:0016787">
    <property type="term" value="F:hydrolase activity"/>
    <property type="evidence" value="ECO:0007669"/>
    <property type="project" value="UniProtKB-KW"/>
</dbReference>
<dbReference type="SUPFAM" id="SSF52768">
    <property type="entry name" value="Arginase/deacetylase"/>
    <property type="match status" value="1"/>
</dbReference>
<dbReference type="Proteomes" id="UP000266178">
    <property type="component" value="Unassembled WGS sequence"/>
</dbReference>
<dbReference type="GO" id="GO:0004407">
    <property type="term" value="F:histone deacetylase activity"/>
    <property type="evidence" value="ECO:0007669"/>
    <property type="project" value="TreeGrafter"/>
</dbReference>
<keyword evidence="8" id="KW-1185">Reference proteome</keyword>
<accession>A0A399FAV1</accession>
<reference evidence="7 8" key="1">
    <citation type="submission" date="2018-08" db="EMBL/GenBank/DDBJ databases">
        <title>Meiothermus granaticius genome AF-68 sequencing project.</title>
        <authorList>
            <person name="Da Costa M.S."/>
            <person name="Albuquerque L."/>
            <person name="Raposo P."/>
            <person name="Froufe H.J.C."/>
            <person name="Barroso C.S."/>
            <person name="Egas C."/>
        </authorList>
    </citation>
    <scope>NUCLEOTIDE SEQUENCE [LARGE SCALE GENOMIC DNA]</scope>
    <source>
        <strain evidence="7 8">AF-68</strain>
    </source>
</reference>